<dbReference type="SMART" id="SM00823">
    <property type="entry name" value="PKS_PP"/>
    <property type="match status" value="1"/>
</dbReference>
<dbReference type="Proteomes" id="UP001061298">
    <property type="component" value="Plasmid punmamed2"/>
</dbReference>
<organism evidence="8 9">
    <name type="scientific">Streptomyces cynarae</name>
    <dbReference type="NCBI Taxonomy" id="2981134"/>
    <lineage>
        <taxon>Bacteria</taxon>
        <taxon>Bacillati</taxon>
        <taxon>Actinomycetota</taxon>
        <taxon>Actinomycetes</taxon>
        <taxon>Kitasatosporales</taxon>
        <taxon>Streptomycetaceae</taxon>
        <taxon>Streptomyces</taxon>
    </lineage>
</organism>
<dbReference type="NCBIfam" id="TIGR01720">
    <property type="entry name" value="NRPS-para261"/>
    <property type="match status" value="1"/>
</dbReference>
<accession>A0ABY6EE27</accession>
<keyword evidence="4" id="KW-0677">Repeat</keyword>
<keyword evidence="3" id="KW-0597">Phosphoprotein</keyword>
<dbReference type="InterPro" id="IPR025110">
    <property type="entry name" value="AMP-bd_C"/>
</dbReference>
<protein>
    <submittedName>
        <fullName evidence="8">Amino acid adenylation domain-containing protein</fullName>
    </submittedName>
</protein>
<dbReference type="InterPro" id="IPR023213">
    <property type="entry name" value="CAT-like_dom_sf"/>
</dbReference>
<dbReference type="Gene3D" id="1.10.1200.10">
    <property type="entry name" value="ACP-like"/>
    <property type="match status" value="2"/>
</dbReference>
<dbReference type="CDD" id="cd19534">
    <property type="entry name" value="E_NRPS"/>
    <property type="match status" value="1"/>
</dbReference>
<feature type="region of interest" description="Disordered" evidence="6">
    <location>
        <begin position="622"/>
        <end position="642"/>
    </location>
</feature>
<dbReference type="Gene3D" id="3.30.559.30">
    <property type="entry name" value="Nonribosomal peptide synthetase, condensation domain"/>
    <property type="match status" value="3"/>
</dbReference>
<dbReference type="Pfam" id="PF00668">
    <property type="entry name" value="Condensation"/>
    <property type="match status" value="3"/>
</dbReference>
<dbReference type="NCBIfam" id="TIGR01733">
    <property type="entry name" value="AA-adenyl-dom"/>
    <property type="match status" value="2"/>
</dbReference>
<feature type="domain" description="Carrier" evidence="7">
    <location>
        <begin position="844"/>
        <end position="920"/>
    </location>
</feature>
<feature type="domain" description="Carrier" evidence="7">
    <location>
        <begin position="1912"/>
        <end position="1986"/>
    </location>
</feature>
<dbReference type="PANTHER" id="PTHR45527">
    <property type="entry name" value="NONRIBOSOMAL PEPTIDE SYNTHETASE"/>
    <property type="match status" value="1"/>
</dbReference>
<evidence type="ECO:0000256" key="5">
    <source>
        <dbReference type="ARBA" id="ARBA00023194"/>
    </source>
</evidence>
<dbReference type="CDD" id="cd19543">
    <property type="entry name" value="DCL_NRPS"/>
    <property type="match status" value="1"/>
</dbReference>
<dbReference type="InterPro" id="IPR010060">
    <property type="entry name" value="NRPS_synth"/>
</dbReference>
<keyword evidence="9" id="KW-1185">Reference proteome</keyword>
<name>A0ABY6EE27_9ACTN</name>
<reference evidence="8" key="1">
    <citation type="submission" date="2022-10" db="EMBL/GenBank/DDBJ databases">
        <authorList>
            <person name="Mo P."/>
        </authorList>
    </citation>
    <scope>NUCLEOTIDE SEQUENCE</scope>
    <source>
        <strain evidence="8">HUAS 13-4</strain>
        <plasmid evidence="8">punmamed2</plasmid>
    </source>
</reference>
<dbReference type="Gene3D" id="3.30.559.10">
    <property type="entry name" value="Chloramphenicol acetyltransferase-like domain"/>
    <property type="match status" value="3"/>
</dbReference>
<comment type="cofactor">
    <cofactor evidence="1">
        <name>pantetheine 4'-phosphate</name>
        <dbReference type="ChEBI" id="CHEBI:47942"/>
    </cofactor>
</comment>
<geneLocation type="plasmid" evidence="8 9">
    <name>punmamed2</name>
</geneLocation>
<dbReference type="Pfam" id="PF00550">
    <property type="entry name" value="PP-binding"/>
    <property type="match status" value="2"/>
</dbReference>
<dbReference type="InterPro" id="IPR036736">
    <property type="entry name" value="ACP-like_sf"/>
</dbReference>
<dbReference type="InterPro" id="IPR001242">
    <property type="entry name" value="Condensation_dom"/>
</dbReference>
<dbReference type="Gene3D" id="3.30.300.30">
    <property type="match status" value="3"/>
</dbReference>
<proteinExistence type="predicted"/>
<evidence type="ECO:0000256" key="6">
    <source>
        <dbReference type="SAM" id="MobiDB-lite"/>
    </source>
</evidence>
<dbReference type="InterPro" id="IPR020845">
    <property type="entry name" value="AMP-binding_CS"/>
</dbReference>
<evidence type="ECO:0000313" key="9">
    <source>
        <dbReference type="Proteomes" id="UP001061298"/>
    </source>
</evidence>
<keyword evidence="8" id="KW-0614">Plasmid</keyword>
<dbReference type="InterPro" id="IPR020806">
    <property type="entry name" value="PKS_PP-bd"/>
</dbReference>
<evidence type="ECO:0000256" key="3">
    <source>
        <dbReference type="ARBA" id="ARBA00022553"/>
    </source>
</evidence>
<dbReference type="PROSITE" id="PS50075">
    <property type="entry name" value="CARRIER"/>
    <property type="match status" value="2"/>
</dbReference>
<evidence type="ECO:0000313" key="8">
    <source>
        <dbReference type="EMBL" id="UXY24909.1"/>
    </source>
</evidence>
<sequence>MIEDHSVTRETLLPAEDDQETASLNDTAADVPLHSLPALIHRNVLAMPDALAVSCGASELTYAQVWERSGRVASRLRAENAGPGDLVGVAIERGVDLPVVLLGVLRCGAGYVPLDPGLPAARLARTVEQAGVRLMLTGCVRPDWLPPDGPASLPLDDVLAGPEADAAALPLLDPASVAYVIYTSGSTGVPKGVVVPHAALANFMWSMRSVPGIDANDVLVAVTTVSFDIAALELFLPLVVGGRTVIASRNQAMDPARLAHLIDEAGGTVLQATPATWQLLREHDWCPPAGFKLLCGGDRLPPDLADWLVSSGCAAWDLYGPTETTIWSAVGRLGEGGRTVDWRPVAQTSVHVLGFGLEPIPLGERGEVYIGGSGLAQGYLGQPAQTAERFTPDPFSPVPGRRLYRTGDIGRRRDDGTVEILGRSDHQLKVRGFRVEPGEIEAAILGHPRVRQAVVVPSRAAGRDQGLVAYVVPAPGGDGEANPAPGTVVRPNDSTGRGDGVPSVLLDPAGSAGADALRTGIETALDRCAPGGQVIIDGLRDLRLLAGEALVTEAARRSPYDTCAALAGQVGQLLTLTDELAADPRFFEALAQDRARVASVDIHPSFAGPAGAGPFRYRVVVRKPTDGSGPGPDAGTPLAPPLRWTDWDDRRMTSASFEALLRSAPGGCGVRDVPDARRALAVAAASGLACAAGTVSLGQLVQTAGEVRRVRAAPDRERVRSLAERLGFRMTETVRGDGRPDACDLVFHPVGAPLRAETRPAATAIGAPGPDELRRMVNDPVRGARLRELAASIRSFLDDQLPAYMVPGEIVVLEALPLNANGKIDRAALPDPLPPVAVRRSTALPVTPAERLVAQVWGEVLGQVSIGLDDTFPGLGGDSVRAVRVAAVARRAGLLVQPADVLQLTVRHLARVAVPAPDGNVAVEGYPPADGTLPSADTLEPAEPYPLTSMQAGMLFHSQYSAGASDYFQQTVHRVHGPVETETLCAAWRTAARRHGVLRSVVEWDGLPGPRQRVLESAELPVRVLSPSTEAGDREGFLARLLAEDRDIGFDIAVEPPVRLTVIRWSDELLETVFSYHHLLLDGWSLPVLVHEVEEVYTALVCGEAPQAPQTPPSFRQYVEWLANQDHDAARDYWSERLAGFTAPTPVAFGRADQGAGAANGEVAVELPSALVRRLELVTRASGLTLGTLFHGAWALLLSRYSGEGDVVFGSTVSVRPPDLPGATELVGLCINTVPVRTQPVPNTLFDDWLRDLQEQLVEGRNYSYAALADVQAVSAVPRGTALFDSIVVVDGFNGTDADRTAGGLRVEHVTTVETTGYPLVVMLEAGEGLTIRLRYQRDRLDDRVVGALVRHLRSVMTAYADNPARRLAEVCLLAPDEWSDLVLGWNDTHAPYPDDATLPALFARQAAATPHAVALRYNDGDRSGEWTYEQLNQRANRLAHALRARGVGLETLVGVQMTRTPDMVVAMLAIMKAGGAYVPLASDNPPERLAHVVRDAALSVVVTHEGLLGELDLNAAELCVLDRMEEELVHRPASDPAELATPDSLAYVMYTSGSSGQPKGVMCHHRGLMNYVHWCSRHYAHLSDRGAPVFSSFGFDMIVPNLYVPLVLGQPVHLIPETTDPQELTDLLVEHSPFGFVKLTPGHLELLAQRLDAAEAGTLAAVLAVGADGFPTSVLDSWRGLDPGTRVLNEYGPTEASVANSAYVVGGPLTGDLVPIGKPIWNTTLYVLDEWLNPVPPGVEGEIYIGGVCCARGYRNRPSQTARQFVPDPFSSSPGGRLYRTGDLGYWHPDGNLQFVGRRDHQVKIRGYRIETGEVETALTAHPGIRQAVVTAPGVGSGRRRLVAHAVVSPGGETDADELRSWLGKRLPAYMVPSVIVLLEALPLDPNGKVDRKALAALPLTETHDTGSAQAPTGPLEERIADLWRRVLGIEEVGVQDNFFALGGDSILTMQLAAEARRAGLQIAPKDIFRHPSITELAPYVDVYEEPAEERPTDTPLDGPLPLTPIQQWLLDQNLTELHHYNQSVQLELDAPDLVALDAALRWVIDRHDALRLRYTRLPDGWHQTVAPIEDGFALRLVSCVESEDSEGWLAAEADRLQASLDVTSGPLVAAALFDLGDDRPARLLIAVHHLAVDTMSWRPFLVDLSDAYETALRGARWSAPTPTTTFGRWTQALGRYAESAAPAVDVAYWTGVLADAPELPGAATASHHTVGRSRSVTVRLSPEDTEALSVVPAAARMTVEEVLLTALAMTLQEWVGEAVPIDVERHGREHPVTGIDVGETVGWFTSVHPVRLPIPSGEGGGTAAAVRAVRQRLRSTPTEGFDYGILRYLTPGPRGQALRDLPEPPVLFNYQGKVDRSRMDWGPLRILPAVLGAERSADQRRSHAIEIEAAIHNGVFEAEWIFSGDRFHPDTVAELAERFTRYVEEVTRYCVGNRAITTPSDFPAADLSQRELDTLVAVHADLEDVFPLSSVQQGMLYHSLLHPDHAYYRDQQELLITGRIDLDAFRAAWEDVVARHPVLRSAVVWRGVPQPVHVVRPVHAIPTRIFDWRGRPFEDLRHDLRSLSVQERAEPFAMSDTAPVRLAVVPVSAEQLVVFLTYHHLLLDGWSVALMLGEWMACYRARLAGTQAQLPPAVSYRRYVEWLAARRPEPTERYWRGVFENMPCHTPASVAQDDPGDVGTGLVESVLTPEATDALRLLAAECDVTLGTVALAAWGIAVSHLSGRLDITVGSTFAVRPAEIDGVETIIGPMIATLPFRLSFPGERTVAALLSDVQERHINLREHGHSSLTDVHRWSGAPPRTALFNSIVVVEGYPETQGDGAGTTLSVGDIMESTGYPLTFCLKDARQIGLRLLFDRRTHSESAASAVMATVEGVLASLAGPPERRRHVRDVLGAQGEDADRTPHSYARI</sequence>
<dbReference type="Pfam" id="PF00501">
    <property type="entry name" value="AMP-binding"/>
    <property type="match status" value="2"/>
</dbReference>
<gene>
    <name evidence="8" type="ORF">N8I84_41415</name>
</gene>
<dbReference type="CDD" id="cd05930">
    <property type="entry name" value="A_NRPS"/>
    <property type="match status" value="1"/>
</dbReference>
<dbReference type="PANTHER" id="PTHR45527:SF1">
    <property type="entry name" value="FATTY ACID SYNTHASE"/>
    <property type="match status" value="1"/>
</dbReference>
<dbReference type="RefSeq" id="WP_263235144.1">
    <property type="nucleotide sequence ID" value="NZ_CP106794.1"/>
</dbReference>
<dbReference type="InterPro" id="IPR045851">
    <property type="entry name" value="AMP-bd_C_sf"/>
</dbReference>
<dbReference type="Pfam" id="PF13193">
    <property type="entry name" value="AMP-binding_C"/>
    <property type="match status" value="1"/>
</dbReference>
<evidence type="ECO:0000256" key="4">
    <source>
        <dbReference type="ARBA" id="ARBA00022737"/>
    </source>
</evidence>
<evidence type="ECO:0000259" key="7">
    <source>
        <dbReference type="PROSITE" id="PS50075"/>
    </source>
</evidence>
<dbReference type="PROSITE" id="PS00012">
    <property type="entry name" value="PHOSPHOPANTETHEINE"/>
    <property type="match status" value="1"/>
</dbReference>
<dbReference type="InterPro" id="IPR009081">
    <property type="entry name" value="PP-bd_ACP"/>
</dbReference>
<dbReference type="Gene3D" id="3.40.50.980">
    <property type="match status" value="4"/>
</dbReference>
<dbReference type="SUPFAM" id="SSF47336">
    <property type="entry name" value="ACP-like"/>
    <property type="match status" value="2"/>
</dbReference>
<dbReference type="SUPFAM" id="SSF56801">
    <property type="entry name" value="Acetyl-CoA synthetase-like"/>
    <property type="match status" value="2"/>
</dbReference>
<evidence type="ECO:0000256" key="2">
    <source>
        <dbReference type="ARBA" id="ARBA00022450"/>
    </source>
</evidence>
<feature type="region of interest" description="Disordered" evidence="6">
    <location>
        <begin position="1"/>
        <end position="22"/>
    </location>
</feature>
<dbReference type="Gene3D" id="2.30.38.10">
    <property type="entry name" value="Luciferase, Domain 3"/>
    <property type="match status" value="2"/>
</dbReference>
<keyword evidence="5" id="KW-0045">Antibiotic biosynthesis</keyword>
<dbReference type="EMBL" id="CP106794">
    <property type="protein sequence ID" value="UXY24909.1"/>
    <property type="molecule type" value="Genomic_DNA"/>
</dbReference>
<dbReference type="SUPFAM" id="SSF52777">
    <property type="entry name" value="CoA-dependent acyltransferases"/>
    <property type="match status" value="6"/>
</dbReference>
<dbReference type="InterPro" id="IPR000873">
    <property type="entry name" value="AMP-dep_synth/lig_dom"/>
</dbReference>
<dbReference type="PROSITE" id="PS00455">
    <property type="entry name" value="AMP_BINDING"/>
    <property type="match status" value="2"/>
</dbReference>
<keyword evidence="2" id="KW-0596">Phosphopantetheine</keyword>
<evidence type="ECO:0000256" key="1">
    <source>
        <dbReference type="ARBA" id="ARBA00001957"/>
    </source>
</evidence>
<dbReference type="InterPro" id="IPR006162">
    <property type="entry name" value="Ppantetheine_attach_site"/>
</dbReference>
<dbReference type="InterPro" id="IPR010071">
    <property type="entry name" value="AA_adenyl_dom"/>
</dbReference>